<dbReference type="InterPro" id="IPR051448">
    <property type="entry name" value="CdaR-like_regulators"/>
</dbReference>
<dbReference type="Pfam" id="PF17853">
    <property type="entry name" value="GGDEF_2"/>
    <property type="match status" value="1"/>
</dbReference>
<reference evidence="5 6" key="1">
    <citation type="submission" date="2024-10" db="EMBL/GenBank/DDBJ databases">
        <title>The Natural Products Discovery Center: Release of the First 8490 Sequenced Strains for Exploring Actinobacteria Biosynthetic Diversity.</title>
        <authorList>
            <person name="Kalkreuter E."/>
            <person name="Kautsar S.A."/>
            <person name="Yang D."/>
            <person name="Bader C.D."/>
            <person name="Teijaro C.N."/>
            <person name="Fluegel L."/>
            <person name="Davis C.M."/>
            <person name="Simpson J.R."/>
            <person name="Lauterbach L."/>
            <person name="Steele A.D."/>
            <person name="Gui C."/>
            <person name="Meng S."/>
            <person name="Li G."/>
            <person name="Viehrig K."/>
            <person name="Ye F."/>
            <person name="Su P."/>
            <person name="Kiefer A.F."/>
            <person name="Nichols A."/>
            <person name="Cepeda A.J."/>
            <person name="Yan W."/>
            <person name="Fan B."/>
            <person name="Jiang Y."/>
            <person name="Adhikari A."/>
            <person name="Zheng C.-J."/>
            <person name="Schuster L."/>
            <person name="Cowan T.M."/>
            <person name="Smanski M.J."/>
            <person name="Chevrette M.G."/>
            <person name="De Carvalho L.P.S."/>
            <person name="Shen B."/>
        </authorList>
    </citation>
    <scope>NUCLEOTIDE SEQUENCE [LARGE SCALE GENOMIC DNA]</scope>
    <source>
        <strain evidence="5 6">NPDC015755</strain>
    </source>
</reference>
<dbReference type="InterPro" id="IPR025736">
    <property type="entry name" value="PucR_C-HTH_dom"/>
</dbReference>
<accession>A0ABW6Y871</accession>
<feature type="domain" description="RsbT co-antagonist protein RsbRD N-terminal" evidence="3">
    <location>
        <begin position="33"/>
        <end position="169"/>
    </location>
</feature>
<dbReference type="RefSeq" id="WP_391933596.1">
    <property type="nucleotide sequence ID" value="NZ_JBIBSM010000003.1"/>
</dbReference>
<sequence length="405" mass="44173">MHRSSVPGSVTDPSSVQLLDRACRRLLGYGTVFTDAVLERVRAEVPYYADPVLAPPDVRETVGTGIRHGLETGVDPSRIVDVERFTRELGMRRAEQGRPLDEVLHAFRVAGSEVWSGIIGVVERDRLGDMHRLVHVAELVWKSNDRDAVLVADAYRQVVEGVAGRHAERVRLILAALLETRPEPEFTRNAADILDLPLGGRYAVAVAEATPPYGRVPLAAPEIKGIRLLRNTWGQRVVFVAHLGDRPLDALASGLVAGPGLRIGISPVVPGLEGLARARDMAALALRTCRGDGEVVRLDSRLPDGLLVSRPDLSTELVHQVLRPLYELEPADRDLLFDTIGVWIESGGSTVAAARHMFCHRNTVLNRLRRVEQITGLALSRPRDLVQLTLALDAHRLLGPAAAAG</sequence>
<proteinExistence type="inferred from homology"/>
<name>A0ABW6Y871_9ACTN</name>
<evidence type="ECO:0000313" key="6">
    <source>
        <dbReference type="Proteomes" id="UP001603013"/>
    </source>
</evidence>
<dbReference type="Pfam" id="PF13556">
    <property type="entry name" value="HTH_30"/>
    <property type="match status" value="1"/>
</dbReference>
<organism evidence="5 6">
    <name type="scientific">Streptomyces lateritius</name>
    <dbReference type="NCBI Taxonomy" id="67313"/>
    <lineage>
        <taxon>Bacteria</taxon>
        <taxon>Bacillati</taxon>
        <taxon>Actinomycetota</taxon>
        <taxon>Actinomycetes</taxon>
        <taxon>Kitasatosporales</taxon>
        <taxon>Streptomycetaceae</taxon>
        <taxon>Streptomyces</taxon>
    </lineage>
</organism>
<evidence type="ECO:0000313" key="5">
    <source>
        <dbReference type="EMBL" id="MFF8276013.1"/>
    </source>
</evidence>
<protein>
    <submittedName>
        <fullName evidence="5">PucR family transcriptional regulator</fullName>
    </submittedName>
</protein>
<dbReference type="PANTHER" id="PTHR33744">
    <property type="entry name" value="CARBOHYDRATE DIACID REGULATOR"/>
    <property type="match status" value="1"/>
</dbReference>
<comment type="caution">
    <text evidence="5">The sequence shown here is derived from an EMBL/GenBank/DDBJ whole genome shotgun (WGS) entry which is preliminary data.</text>
</comment>
<feature type="domain" description="PucR C-terminal helix-turn-helix" evidence="2">
    <location>
        <begin position="336"/>
        <end position="394"/>
    </location>
</feature>
<dbReference type="Pfam" id="PF14361">
    <property type="entry name" value="RsbRD_N"/>
    <property type="match status" value="1"/>
</dbReference>
<dbReference type="InterPro" id="IPR025751">
    <property type="entry name" value="RsbRD_N_dom"/>
</dbReference>
<evidence type="ECO:0000259" key="2">
    <source>
        <dbReference type="Pfam" id="PF13556"/>
    </source>
</evidence>
<dbReference type="PANTHER" id="PTHR33744:SF1">
    <property type="entry name" value="DNA-BINDING TRANSCRIPTIONAL ACTIVATOR ADER"/>
    <property type="match status" value="1"/>
</dbReference>
<evidence type="ECO:0000259" key="4">
    <source>
        <dbReference type="Pfam" id="PF17853"/>
    </source>
</evidence>
<dbReference type="EMBL" id="JBIBSM010000003">
    <property type="protein sequence ID" value="MFF8276013.1"/>
    <property type="molecule type" value="Genomic_DNA"/>
</dbReference>
<evidence type="ECO:0000259" key="3">
    <source>
        <dbReference type="Pfam" id="PF14361"/>
    </source>
</evidence>
<dbReference type="Gene3D" id="1.10.10.2840">
    <property type="entry name" value="PucR C-terminal helix-turn-helix domain"/>
    <property type="match status" value="1"/>
</dbReference>
<feature type="domain" description="CdaR GGDEF-like" evidence="4">
    <location>
        <begin position="184"/>
        <end position="287"/>
    </location>
</feature>
<dbReference type="InterPro" id="IPR041522">
    <property type="entry name" value="CdaR_GGDEF"/>
</dbReference>
<comment type="similarity">
    <text evidence="1">Belongs to the CdaR family.</text>
</comment>
<dbReference type="Proteomes" id="UP001603013">
    <property type="component" value="Unassembled WGS sequence"/>
</dbReference>
<keyword evidence="6" id="KW-1185">Reference proteome</keyword>
<evidence type="ECO:0000256" key="1">
    <source>
        <dbReference type="ARBA" id="ARBA00006754"/>
    </source>
</evidence>
<gene>
    <name evidence="5" type="ORF">ACF05T_07850</name>
</gene>
<dbReference type="InterPro" id="IPR042070">
    <property type="entry name" value="PucR_C-HTH_sf"/>
</dbReference>